<evidence type="ECO:0000259" key="1">
    <source>
        <dbReference type="Pfam" id="PF13462"/>
    </source>
</evidence>
<dbReference type="Pfam" id="PF13462">
    <property type="entry name" value="Thioredoxin_4"/>
    <property type="match status" value="1"/>
</dbReference>
<gene>
    <name evidence="2" type="ORF">D3P06_00005</name>
</gene>
<dbReference type="InterPro" id="IPR012336">
    <property type="entry name" value="Thioredoxin-like_fold"/>
</dbReference>
<dbReference type="Proteomes" id="UP000285530">
    <property type="component" value="Unassembled WGS sequence"/>
</dbReference>
<dbReference type="Gene3D" id="3.40.30.10">
    <property type="entry name" value="Glutaredoxin"/>
    <property type="match status" value="1"/>
</dbReference>
<sequence length="124" mass="13788">VLRYTPFHEGSDEAVRILEAARRQDKFEPVLDALFEKQPEWANHGAPDLGLAWRVAGAVGLDLERARSDRLHPDTTAILNQDVADLQELGVRATPTFFLDGRPLTNLNFDTLSAAVRNAVAEIR</sequence>
<protein>
    <submittedName>
        <fullName evidence="2">Disulfide bond formation protein DsbA</fullName>
    </submittedName>
</protein>
<name>A0A419A2T0_9RHOB</name>
<proteinExistence type="predicted"/>
<keyword evidence="3" id="KW-1185">Reference proteome</keyword>
<dbReference type="AlphaFoldDB" id="A0A419A2T0"/>
<organism evidence="2 3">
    <name type="scientific">Paracoccus aestuarii</name>
    <dbReference type="NCBI Taxonomy" id="453842"/>
    <lineage>
        <taxon>Bacteria</taxon>
        <taxon>Pseudomonadati</taxon>
        <taxon>Pseudomonadota</taxon>
        <taxon>Alphaproteobacteria</taxon>
        <taxon>Rhodobacterales</taxon>
        <taxon>Paracoccaceae</taxon>
        <taxon>Paracoccus</taxon>
    </lineage>
</organism>
<feature type="non-terminal residue" evidence="2">
    <location>
        <position position="1"/>
    </location>
</feature>
<dbReference type="RefSeq" id="WP_170152188.1">
    <property type="nucleotide sequence ID" value="NZ_QZEV01000001.1"/>
</dbReference>
<reference evidence="2 3" key="1">
    <citation type="submission" date="2018-09" db="EMBL/GenBank/DDBJ databases">
        <title>Paracoccus onubensis nov. sp. a moderate halophilic bacterium isolated from Gruta de las Maravillas (Aracena, Spain).</title>
        <authorList>
            <person name="Jurado V."/>
            <person name="Gutierrez-Patricio S."/>
            <person name="Gonzalez-Pimentel J.L."/>
            <person name="Laiz L."/>
            <person name="Saiz-Jimenez C."/>
        </authorList>
    </citation>
    <scope>NUCLEOTIDE SEQUENCE [LARGE SCALE GENOMIC DNA]</scope>
    <source>
        <strain evidence="2 3">DSM 19484</strain>
    </source>
</reference>
<evidence type="ECO:0000313" key="2">
    <source>
        <dbReference type="EMBL" id="RJL07495.1"/>
    </source>
</evidence>
<dbReference type="EMBL" id="QZEV01000001">
    <property type="protein sequence ID" value="RJL07495.1"/>
    <property type="molecule type" value="Genomic_DNA"/>
</dbReference>
<evidence type="ECO:0000313" key="3">
    <source>
        <dbReference type="Proteomes" id="UP000285530"/>
    </source>
</evidence>
<comment type="caution">
    <text evidence="2">The sequence shown here is derived from an EMBL/GenBank/DDBJ whole genome shotgun (WGS) entry which is preliminary data.</text>
</comment>
<accession>A0A419A2T0</accession>
<feature type="domain" description="Thioredoxin-like fold" evidence="1">
    <location>
        <begin position="9"/>
        <end position="116"/>
    </location>
</feature>
<dbReference type="SUPFAM" id="SSF52833">
    <property type="entry name" value="Thioredoxin-like"/>
    <property type="match status" value="1"/>
</dbReference>
<dbReference type="InterPro" id="IPR036249">
    <property type="entry name" value="Thioredoxin-like_sf"/>
</dbReference>